<dbReference type="EC" id="1.1.1.179" evidence="6"/>
<dbReference type="Pfam" id="PF22725">
    <property type="entry name" value="GFO_IDH_MocA_C3"/>
    <property type="match status" value="1"/>
</dbReference>
<proteinExistence type="inferred from homology"/>
<dbReference type="SUPFAM" id="SSF51735">
    <property type="entry name" value="NAD(P)-binding Rossmann-fold domains"/>
    <property type="match status" value="1"/>
</dbReference>
<evidence type="ECO:0000256" key="6">
    <source>
        <dbReference type="ARBA" id="ARBA00038984"/>
    </source>
</evidence>
<feature type="domain" description="GFO/IDH/MocA-like oxidoreductase" evidence="14">
    <location>
        <begin position="135"/>
        <end position="251"/>
    </location>
</feature>
<evidence type="ECO:0000256" key="4">
    <source>
        <dbReference type="ARBA" id="ARBA00023002"/>
    </source>
</evidence>
<comment type="catalytic activity">
    <reaction evidence="12">
        <text>D-xylose + NADP(+) = D-xylono-1,5-lactone + NADPH + H(+)</text>
        <dbReference type="Rhea" id="RHEA:22000"/>
        <dbReference type="ChEBI" id="CHEBI:15378"/>
        <dbReference type="ChEBI" id="CHEBI:15867"/>
        <dbReference type="ChEBI" id="CHEBI:53455"/>
        <dbReference type="ChEBI" id="CHEBI:57783"/>
        <dbReference type="ChEBI" id="CHEBI:58349"/>
        <dbReference type="EC" id="1.1.1.179"/>
    </reaction>
</comment>
<keyword evidence="4" id="KW-0560">Oxidoreductase</keyword>
<comment type="subunit">
    <text evidence="2">Homodimer.</text>
</comment>
<comment type="caution">
    <text evidence="15">The sequence shown here is derived from an EMBL/GenBank/DDBJ whole genome shotgun (WGS) entry which is preliminary data.</text>
</comment>
<dbReference type="EC" id="1.3.1.20" evidence="5"/>
<dbReference type="PANTHER" id="PTHR22604">
    <property type="entry name" value="OXIDOREDUCTASES"/>
    <property type="match status" value="1"/>
</dbReference>
<evidence type="ECO:0000256" key="11">
    <source>
        <dbReference type="ARBA" id="ARBA00047423"/>
    </source>
</evidence>
<dbReference type="EMBL" id="JAGXEW010000025">
    <property type="protein sequence ID" value="KAK1157903.1"/>
    <property type="molecule type" value="Genomic_DNA"/>
</dbReference>
<dbReference type="FunFam" id="3.40.50.720:FF:000269">
    <property type="entry name" value="Trans-1,2-dihydrobenzene-1,2-diol dehydrogenase"/>
    <property type="match status" value="1"/>
</dbReference>
<evidence type="ECO:0000256" key="5">
    <source>
        <dbReference type="ARBA" id="ARBA00038853"/>
    </source>
</evidence>
<dbReference type="Gene3D" id="3.40.50.720">
    <property type="entry name" value="NAD(P)-binding Rossmann-like Domain"/>
    <property type="match status" value="1"/>
</dbReference>
<dbReference type="GO" id="GO:0047115">
    <property type="term" value="F:trans-1,2-dihydrobenzene-1,2-diol dehydrogenase activity"/>
    <property type="evidence" value="ECO:0007669"/>
    <property type="project" value="UniProtKB-EC"/>
</dbReference>
<keyword evidence="3" id="KW-0521">NADP</keyword>
<dbReference type="InterPro" id="IPR050984">
    <property type="entry name" value="Gfo/Idh/MocA_domain"/>
</dbReference>
<keyword evidence="16" id="KW-1185">Reference proteome</keyword>
<evidence type="ECO:0000259" key="14">
    <source>
        <dbReference type="Pfam" id="PF22725"/>
    </source>
</evidence>
<name>A0AAD8CYS5_ACIOX</name>
<evidence type="ECO:0000313" key="16">
    <source>
        <dbReference type="Proteomes" id="UP001230051"/>
    </source>
</evidence>
<accession>A0AAD8CYS5</accession>
<dbReference type="AlphaFoldDB" id="A0AAD8CYS5"/>
<evidence type="ECO:0000259" key="13">
    <source>
        <dbReference type="Pfam" id="PF01408"/>
    </source>
</evidence>
<evidence type="ECO:0000256" key="12">
    <source>
        <dbReference type="ARBA" id="ARBA00049233"/>
    </source>
</evidence>
<dbReference type="PANTHER" id="PTHR22604:SF105">
    <property type="entry name" value="TRANS-1,2-DIHYDROBENZENE-1,2-DIOL DEHYDROGENASE"/>
    <property type="match status" value="1"/>
</dbReference>
<sequence length="338" mass="37552">MATRWGICSAGKISHDFMVALKTLPREEHQVVAVAARELGRAQDFANRHDIPRAYGSYQELAQDKDIDVVYLGTIHPQHHPVGLLFLRAKKNLLCEKPLAMNMREVLELTAAARENDVFLMEAVWTRYFPASIQISDVLAQGVLGEVKLVRVEFGMPMHDVSRVVKKELGGGALLDIGVYCLQFACMVFNGERPESIQASGCLLDTVLSVWVDEAMTVVLRFSSNRMAVCICTVSVQLPNEAFIFGTKGTIKIPAPMWSPTSLIVNGNETQFPLPEPSQPLNFSNSTGLRYEAQEVRRCLLAGLKQSPRMTLEDTALLTSIRDEARRQVGVVYCQDAE</sequence>
<feature type="domain" description="Gfo/Idh/MocA-like oxidoreductase N-terminal" evidence="13">
    <location>
        <begin position="4"/>
        <end position="121"/>
    </location>
</feature>
<comment type="similarity">
    <text evidence="1">Belongs to the Gfo/Idh/MocA family.</text>
</comment>
<evidence type="ECO:0000313" key="15">
    <source>
        <dbReference type="EMBL" id="KAK1157903.1"/>
    </source>
</evidence>
<dbReference type="InterPro" id="IPR055170">
    <property type="entry name" value="GFO_IDH_MocA-like_dom"/>
</dbReference>
<evidence type="ECO:0000256" key="8">
    <source>
        <dbReference type="ARBA" id="ARBA00042926"/>
    </source>
</evidence>
<evidence type="ECO:0000256" key="3">
    <source>
        <dbReference type="ARBA" id="ARBA00022857"/>
    </source>
</evidence>
<dbReference type="GO" id="GO:0000166">
    <property type="term" value="F:nucleotide binding"/>
    <property type="evidence" value="ECO:0007669"/>
    <property type="project" value="InterPro"/>
</dbReference>
<dbReference type="InterPro" id="IPR000683">
    <property type="entry name" value="Gfo/Idh/MocA-like_OxRdtase_N"/>
</dbReference>
<dbReference type="Pfam" id="PF01408">
    <property type="entry name" value="GFO_IDH_MocA"/>
    <property type="match status" value="1"/>
</dbReference>
<gene>
    <name evidence="15" type="primary">dhdh</name>
    <name evidence="15" type="ORF">AOXY_G24088</name>
</gene>
<dbReference type="Gene3D" id="3.30.360.10">
    <property type="entry name" value="Dihydrodipicolinate Reductase, domain 2"/>
    <property type="match status" value="1"/>
</dbReference>
<dbReference type="Proteomes" id="UP001230051">
    <property type="component" value="Unassembled WGS sequence"/>
</dbReference>
<evidence type="ECO:0000256" key="10">
    <source>
        <dbReference type="ARBA" id="ARBA00043025"/>
    </source>
</evidence>
<dbReference type="SUPFAM" id="SSF55347">
    <property type="entry name" value="Glyceraldehyde-3-phosphate dehydrogenase-like, C-terminal domain"/>
    <property type="match status" value="1"/>
</dbReference>
<evidence type="ECO:0000256" key="9">
    <source>
        <dbReference type="ARBA" id="ARBA00042988"/>
    </source>
</evidence>
<organism evidence="15 16">
    <name type="scientific">Acipenser oxyrinchus oxyrinchus</name>
    <dbReference type="NCBI Taxonomy" id="40147"/>
    <lineage>
        <taxon>Eukaryota</taxon>
        <taxon>Metazoa</taxon>
        <taxon>Chordata</taxon>
        <taxon>Craniata</taxon>
        <taxon>Vertebrata</taxon>
        <taxon>Euteleostomi</taxon>
        <taxon>Actinopterygii</taxon>
        <taxon>Chondrostei</taxon>
        <taxon>Acipenseriformes</taxon>
        <taxon>Acipenseridae</taxon>
        <taxon>Acipenser</taxon>
    </lineage>
</organism>
<reference evidence="15" key="1">
    <citation type="submission" date="2022-02" db="EMBL/GenBank/DDBJ databases">
        <title>Atlantic sturgeon de novo genome assembly.</title>
        <authorList>
            <person name="Stock M."/>
            <person name="Klopp C."/>
            <person name="Guiguen Y."/>
            <person name="Cabau C."/>
            <person name="Parinello H."/>
            <person name="Santidrian Yebra-Pimentel E."/>
            <person name="Kuhl H."/>
            <person name="Dirks R.P."/>
            <person name="Guessner J."/>
            <person name="Wuertz S."/>
            <person name="Du K."/>
            <person name="Schartl M."/>
        </authorList>
    </citation>
    <scope>NUCLEOTIDE SEQUENCE</scope>
    <source>
        <strain evidence="15">STURGEONOMICS-FGT-2020</strain>
        <tissue evidence="15">Whole blood</tissue>
    </source>
</reference>
<dbReference type="GO" id="GO:0047837">
    <property type="term" value="F:D-xylose 1-dehydrogenase (NADP+) activity"/>
    <property type="evidence" value="ECO:0007669"/>
    <property type="project" value="UniProtKB-EC"/>
</dbReference>
<protein>
    <recommendedName>
        <fullName evidence="7">Trans-1,2-dihydrobenzene-1,2-diol dehydrogenase</fullName>
        <ecNumber evidence="6">1.1.1.179</ecNumber>
        <ecNumber evidence="5">1.3.1.20</ecNumber>
    </recommendedName>
    <alternativeName>
        <fullName evidence="10">D-xylose 1-dehydrogenase</fullName>
    </alternativeName>
    <alternativeName>
        <fullName evidence="9">D-xylose-NADP dehydrogenase</fullName>
    </alternativeName>
    <alternativeName>
        <fullName evidence="8">Dimeric dihydrodiol dehydrogenase</fullName>
    </alternativeName>
</protein>
<dbReference type="InterPro" id="IPR036291">
    <property type="entry name" value="NAD(P)-bd_dom_sf"/>
</dbReference>
<evidence type="ECO:0000256" key="2">
    <source>
        <dbReference type="ARBA" id="ARBA00011738"/>
    </source>
</evidence>
<evidence type="ECO:0000256" key="1">
    <source>
        <dbReference type="ARBA" id="ARBA00010928"/>
    </source>
</evidence>
<evidence type="ECO:0000256" key="7">
    <source>
        <dbReference type="ARBA" id="ARBA00040603"/>
    </source>
</evidence>
<comment type="catalytic activity">
    <reaction evidence="11">
        <text>(1R,2R)-1,2-dihydrobenzene-1,2-diol + NADP(+) = catechol + NADPH + H(+)</text>
        <dbReference type="Rhea" id="RHEA:16729"/>
        <dbReference type="ChEBI" id="CHEBI:10702"/>
        <dbReference type="ChEBI" id="CHEBI:15378"/>
        <dbReference type="ChEBI" id="CHEBI:18135"/>
        <dbReference type="ChEBI" id="CHEBI:57783"/>
        <dbReference type="ChEBI" id="CHEBI:58349"/>
        <dbReference type="EC" id="1.3.1.20"/>
    </reaction>
</comment>